<dbReference type="AlphaFoldDB" id="F7HQ49"/>
<proteinExistence type="predicted"/>
<reference evidence="1" key="1">
    <citation type="journal article" date="2011" name="Nat. Biotechnol.">
        <title>Genome sequencing and comparison of two nonhuman primate animal models, the cynomolgus and Chinese rhesus macaques.</title>
        <authorList>
            <person name="Yan G."/>
            <person name="Zhang G."/>
            <person name="Fang X."/>
            <person name="Zhang Y."/>
            <person name="Li C."/>
            <person name="Ling F."/>
            <person name="Cooper D.N."/>
            <person name="Li Q."/>
            <person name="Li Y."/>
            <person name="van Gool A.J."/>
            <person name="Du H."/>
            <person name="Chen J."/>
            <person name="Chen R."/>
            <person name="Zhang P."/>
            <person name="Huang Z."/>
            <person name="Thompson J.R."/>
            <person name="Meng Y."/>
            <person name="Bai Y."/>
            <person name="Wang J."/>
            <person name="Zhuo M."/>
            <person name="Wang T."/>
            <person name="Huang Y."/>
            <person name="Wei L."/>
            <person name="Li J."/>
            <person name="Wang Z."/>
            <person name="Hu H."/>
            <person name="Yang P."/>
            <person name="Le L."/>
            <person name="Stenson P.D."/>
            <person name="Li B."/>
            <person name="Liu X."/>
            <person name="Ball E.V."/>
            <person name="An N."/>
            <person name="Huang Q."/>
            <person name="Zhang Y."/>
            <person name="Fan W."/>
            <person name="Zhang X."/>
            <person name="Li Y."/>
            <person name="Wang W."/>
            <person name="Katze M.G."/>
            <person name="Su B."/>
            <person name="Nielsen R."/>
            <person name="Yang H."/>
            <person name="Wang J."/>
            <person name="Wang X."/>
            <person name="Wang J."/>
        </authorList>
    </citation>
    <scope>NUCLEOTIDE SEQUENCE [LARGE SCALE GENOMIC DNA]</scope>
    <source>
        <strain evidence="1">CR-5</strain>
    </source>
</reference>
<protein>
    <submittedName>
        <fullName evidence="1">Uncharacterized protein</fullName>
    </submittedName>
</protein>
<gene>
    <name evidence="1" type="ORF">EGK_16455</name>
</gene>
<dbReference type="HOGENOM" id="CLU_3037662_0_0_1"/>
<dbReference type="EMBL" id="CM001258">
    <property type="protein sequence ID" value="EHH26471.1"/>
    <property type="molecule type" value="Genomic_DNA"/>
</dbReference>
<sequence length="55" mass="6423">LDMDNQKCLNHLKFHQEYLLIEEKICEVISGNLVVDWRLLVSNSSRSFMQGEVIS</sequence>
<feature type="non-terminal residue" evidence="1">
    <location>
        <position position="55"/>
    </location>
</feature>
<name>F7HQ49_MACMU</name>
<evidence type="ECO:0000313" key="1">
    <source>
        <dbReference type="EMBL" id="EHH26471.1"/>
    </source>
</evidence>
<accession>F7HQ49</accession>
<feature type="non-terminal residue" evidence="1">
    <location>
        <position position="1"/>
    </location>
</feature>
<organism evidence="1">
    <name type="scientific">Macaca mulatta</name>
    <name type="common">Rhesus macaque</name>
    <dbReference type="NCBI Taxonomy" id="9544"/>
    <lineage>
        <taxon>Eukaryota</taxon>
        <taxon>Metazoa</taxon>
        <taxon>Chordata</taxon>
        <taxon>Craniata</taxon>
        <taxon>Vertebrata</taxon>
        <taxon>Euteleostomi</taxon>
        <taxon>Mammalia</taxon>
        <taxon>Eutheria</taxon>
        <taxon>Euarchontoglires</taxon>
        <taxon>Primates</taxon>
        <taxon>Haplorrhini</taxon>
        <taxon>Catarrhini</taxon>
        <taxon>Cercopithecidae</taxon>
        <taxon>Cercopithecinae</taxon>
        <taxon>Macaca</taxon>
    </lineage>
</organism>
<dbReference type="Proteomes" id="UP000013456">
    <property type="component" value="Chromosome 6"/>
</dbReference>